<dbReference type="PROSITE" id="PS50887">
    <property type="entry name" value="GGDEF"/>
    <property type="match status" value="1"/>
</dbReference>
<dbReference type="GO" id="GO:1902201">
    <property type="term" value="P:negative regulation of bacterial-type flagellum-dependent cell motility"/>
    <property type="evidence" value="ECO:0007669"/>
    <property type="project" value="TreeGrafter"/>
</dbReference>
<dbReference type="SUPFAM" id="SSF55073">
    <property type="entry name" value="Nucleotide cyclase"/>
    <property type="match status" value="1"/>
</dbReference>
<dbReference type="EC" id="2.7.7.65" evidence="2"/>
<keyword evidence="4" id="KW-0597">Phosphoprotein</keyword>
<dbReference type="AlphaFoldDB" id="A0A3N5Y3I9"/>
<feature type="modified residue" description="4-aspartylphosphate" evidence="4">
    <location>
        <position position="111"/>
    </location>
</feature>
<comment type="catalytic activity">
    <reaction evidence="3">
        <text>2 GTP = 3',3'-c-di-GMP + 2 diphosphate</text>
        <dbReference type="Rhea" id="RHEA:24898"/>
        <dbReference type="ChEBI" id="CHEBI:33019"/>
        <dbReference type="ChEBI" id="CHEBI:37565"/>
        <dbReference type="ChEBI" id="CHEBI:58805"/>
        <dbReference type="EC" id="2.7.7.65"/>
    </reaction>
</comment>
<dbReference type="Pfam" id="PF00990">
    <property type="entry name" value="GGDEF"/>
    <property type="match status" value="1"/>
</dbReference>
<dbReference type="GO" id="GO:0052621">
    <property type="term" value="F:diguanylate cyclase activity"/>
    <property type="evidence" value="ECO:0007669"/>
    <property type="project" value="UniProtKB-EC"/>
</dbReference>
<comment type="caution">
    <text evidence="8">The sequence shown here is derived from an EMBL/GenBank/DDBJ whole genome shotgun (WGS) entry which is preliminary data.</text>
</comment>
<dbReference type="GO" id="GO:0000160">
    <property type="term" value="P:phosphorelay signal transduction system"/>
    <property type="evidence" value="ECO:0007669"/>
    <property type="project" value="InterPro"/>
</dbReference>
<evidence type="ECO:0000256" key="2">
    <source>
        <dbReference type="ARBA" id="ARBA00012528"/>
    </source>
</evidence>
<proteinExistence type="predicted"/>
<dbReference type="InterPro" id="IPR000160">
    <property type="entry name" value="GGDEF_dom"/>
</dbReference>
<dbReference type="FunFam" id="3.30.70.270:FF:000001">
    <property type="entry name" value="Diguanylate cyclase domain protein"/>
    <property type="match status" value="1"/>
</dbReference>
<dbReference type="InterPro" id="IPR029787">
    <property type="entry name" value="Nucleotide_cyclase"/>
</dbReference>
<organism evidence="8 9">
    <name type="scientific">Alteromonas sediminis</name>
    <dbReference type="NCBI Taxonomy" id="2259342"/>
    <lineage>
        <taxon>Bacteria</taxon>
        <taxon>Pseudomonadati</taxon>
        <taxon>Pseudomonadota</taxon>
        <taxon>Gammaproteobacteria</taxon>
        <taxon>Alteromonadales</taxon>
        <taxon>Alteromonadaceae</taxon>
        <taxon>Alteromonas/Salinimonas group</taxon>
        <taxon>Alteromonas</taxon>
    </lineage>
</organism>
<feature type="domain" description="Response regulatory" evidence="6">
    <location>
        <begin position="63"/>
        <end position="178"/>
    </location>
</feature>
<dbReference type="PROSITE" id="PS50110">
    <property type="entry name" value="RESPONSE_REGULATORY"/>
    <property type="match status" value="1"/>
</dbReference>
<dbReference type="Gene3D" id="3.30.70.270">
    <property type="match status" value="1"/>
</dbReference>
<dbReference type="Gene3D" id="3.40.50.2300">
    <property type="match status" value="1"/>
</dbReference>
<dbReference type="InterPro" id="IPR050469">
    <property type="entry name" value="Diguanylate_Cyclase"/>
</dbReference>
<evidence type="ECO:0000256" key="3">
    <source>
        <dbReference type="ARBA" id="ARBA00034247"/>
    </source>
</evidence>
<dbReference type="InterPro" id="IPR001789">
    <property type="entry name" value="Sig_transdc_resp-reg_receiver"/>
</dbReference>
<dbReference type="OrthoDB" id="9812260at2"/>
<reference evidence="8 9" key="1">
    <citation type="submission" date="2018-11" db="EMBL/GenBank/DDBJ databases">
        <authorList>
            <person name="Ye M.-Q."/>
            <person name="Du Z.-J."/>
        </authorList>
    </citation>
    <scope>NUCLEOTIDE SEQUENCE [LARGE SCALE GENOMIC DNA]</scope>
    <source>
        <strain evidence="8 9">U0105</strain>
    </source>
</reference>
<evidence type="ECO:0000259" key="6">
    <source>
        <dbReference type="PROSITE" id="PS50110"/>
    </source>
</evidence>
<keyword evidence="5" id="KW-1133">Transmembrane helix</keyword>
<evidence type="ECO:0000259" key="7">
    <source>
        <dbReference type="PROSITE" id="PS50887"/>
    </source>
</evidence>
<evidence type="ECO:0000313" key="8">
    <source>
        <dbReference type="EMBL" id="RPJ67386.1"/>
    </source>
</evidence>
<dbReference type="NCBIfam" id="TIGR00254">
    <property type="entry name" value="GGDEF"/>
    <property type="match status" value="1"/>
</dbReference>
<gene>
    <name evidence="8" type="ORF">DRW07_07635</name>
</gene>
<dbReference type="CDD" id="cd17546">
    <property type="entry name" value="REC_hyHK_CKI1_RcsC-like"/>
    <property type="match status" value="1"/>
</dbReference>
<accession>A0A3N5Y3I9</accession>
<evidence type="ECO:0000256" key="4">
    <source>
        <dbReference type="PROSITE-ProRule" id="PRU00169"/>
    </source>
</evidence>
<protein>
    <recommendedName>
        <fullName evidence="2">diguanylate cyclase</fullName>
        <ecNumber evidence="2">2.7.7.65</ecNumber>
    </recommendedName>
</protein>
<dbReference type="SMART" id="SM00448">
    <property type="entry name" value="REC"/>
    <property type="match status" value="1"/>
</dbReference>
<dbReference type="SMART" id="SM00267">
    <property type="entry name" value="GGDEF"/>
    <property type="match status" value="1"/>
</dbReference>
<keyword evidence="5" id="KW-0472">Membrane</keyword>
<dbReference type="GO" id="GO:0043709">
    <property type="term" value="P:cell adhesion involved in single-species biofilm formation"/>
    <property type="evidence" value="ECO:0007669"/>
    <property type="project" value="TreeGrafter"/>
</dbReference>
<sequence>MVLAIVLRFRFIHSLEYKLPLEYLLLWSIVTIVFTLGYKMDSSLNLLRKKAEKDLDNTTYKSTIVVVEDSDIDANIIKEVLSPLYVVKHFSTAEAMLEHLSELTVSLFLFDYKLPGLDGIGLCQHIRGLTDYEHTPIVMLTGEAYANFEHKFWDAGCNDFIAKPYSATTLQKRLAKELKYNALLEKHKEASMIDSLTQVFNRRYLEVVMQQLSARHESPEVSVLLLDIDYFKKYNDRYGHLAGDAALVVFTDAVKEALGRKTDFISRWGGEEFAVVLPHTNYDGCVLVANRIMQILCEERIQHEDSPTGYLTVSIGGVMVNETPKDWKTLFLAADKNLYEAKEQGRNQHVLKVQ</sequence>
<dbReference type="InterPro" id="IPR043128">
    <property type="entry name" value="Rev_trsase/Diguanyl_cyclase"/>
</dbReference>
<feature type="transmembrane region" description="Helical" evidence="5">
    <location>
        <begin position="20"/>
        <end position="40"/>
    </location>
</feature>
<keyword evidence="5" id="KW-0812">Transmembrane</keyword>
<name>A0A3N5Y3I9_9ALTE</name>
<dbReference type="Pfam" id="PF00072">
    <property type="entry name" value="Response_reg"/>
    <property type="match status" value="1"/>
</dbReference>
<keyword evidence="9" id="KW-1185">Reference proteome</keyword>
<evidence type="ECO:0000313" key="9">
    <source>
        <dbReference type="Proteomes" id="UP000275281"/>
    </source>
</evidence>
<dbReference type="Proteomes" id="UP000275281">
    <property type="component" value="Unassembled WGS sequence"/>
</dbReference>
<dbReference type="EMBL" id="RPOK01000002">
    <property type="protein sequence ID" value="RPJ67386.1"/>
    <property type="molecule type" value="Genomic_DNA"/>
</dbReference>
<dbReference type="PANTHER" id="PTHR45138:SF9">
    <property type="entry name" value="DIGUANYLATE CYCLASE DGCM-RELATED"/>
    <property type="match status" value="1"/>
</dbReference>
<evidence type="ECO:0000256" key="5">
    <source>
        <dbReference type="SAM" id="Phobius"/>
    </source>
</evidence>
<evidence type="ECO:0000256" key="1">
    <source>
        <dbReference type="ARBA" id="ARBA00001946"/>
    </source>
</evidence>
<dbReference type="SUPFAM" id="SSF52172">
    <property type="entry name" value="CheY-like"/>
    <property type="match status" value="1"/>
</dbReference>
<comment type="cofactor">
    <cofactor evidence="1">
        <name>Mg(2+)</name>
        <dbReference type="ChEBI" id="CHEBI:18420"/>
    </cofactor>
</comment>
<dbReference type="CDD" id="cd01949">
    <property type="entry name" value="GGDEF"/>
    <property type="match status" value="1"/>
</dbReference>
<dbReference type="PANTHER" id="PTHR45138">
    <property type="entry name" value="REGULATORY COMPONENTS OF SENSORY TRANSDUCTION SYSTEM"/>
    <property type="match status" value="1"/>
</dbReference>
<feature type="domain" description="GGDEF" evidence="7">
    <location>
        <begin position="219"/>
        <end position="354"/>
    </location>
</feature>
<dbReference type="RefSeq" id="WP_124027286.1">
    <property type="nucleotide sequence ID" value="NZ_JBHRSN010000015.1"/>
</dbReference>
<dbReference type="GO" id="GO:0005886">
    <property type="term" value="C:plasma membrane"/>
    <property type="evidence" value="ECO:0007669"/>
    <property type="project" value="TreeGrafter"/>
</dbReference>
<dbReference type="InterPro" id="IPR011006">
    <property type="entry name" value="CheY-like_superfamily"/>
</dbReference>